<evidence type="ECO:0000313" key="2">
    <source>
        <dbReference type="EMBL" id="KAE9045912.1"/>
    </source>
</evidence>
<dbReference type="Gene3D" id="1.25.40.10">
    <property type="entry name" value="Tetratricopeptide repeat domain"/>
    <property type="match status" value="1"/>
</dbReference>
<sequence>MDEREMIVALAEALVHVRALDADPRSPFTAVHRALEDTERVIFHHKEHFGVHSVHFQQGCEEFVLLSNTLAMKALQRSSPGDIITSEQCGDLLLRAEQHTRHTGYLRSIPEAQHSSHRRAFRLITLNNLACHAKHTDKPIAAVAFLERALKLQIKYQGTESSIPDHEIALSRLNLCAVLSQLHRHVAAAAHAKAAITLLSAAGDATTSPSVEISQLLLVAHYNLAVELEHLSDHDAARRQYELVVTVAERYQLQNDLVERVRAILAQGSLRPTSRSPRARTPRELYNPQRRPLSPKTLRLSQA</sequence>
<gene>
    <name evidence="2" type="ORF">PR001_g4776</name>
</gene>
<dbReference type="InterPro" id="IPR011990">
    <property type="entry name" value="TPR-like_helical_dom_sf"/>
</dbReference>
<organism evidence="2 3">
    <name type="scientific">Phytophthora rubi</name>
    <dbReference type="NCBI Taxonomy" id="129364"/>
    <lineage>
        <taxon>Eukaryota</taxon>
        <taxon>Sar</taxon>
        <taxon>Stramenopiles</taxon>
        <taxon>Oomycota</taxon>
        <taxon>Peronosporomycetes</taxon>
        <taxon>Peronosporales</taxon>
        <taxon>Peronosporaceae</taxon>
        <taxon>Phytophthora</taxon>
    </lineage>
</organism>
<dbReference type="EMBL" id="QXFV01000201">
    <property type="protein sequence ID" value="KAE9045912.1"/>
    <property type="molecule type" value="Genomic_DNA"/>
</dbReference>
<protein>
    <recommendedName>
        <fullName evidence="4">MalT-like TPR region domain-containing protein</fullName>
    </recommendedName>
</protein>
<evidence type="ECO:0008006" key="4">
    <source>
        <dbReference type="Google" id="ProtNLM"/>
    </source>
</evidence>
<dbReference type="SUPFAM" id="SSF48452">
    <property type="entry name" value="TPR-like"/>
    <property type="match status" value="1"/>
</dbReference>
<proteinExistence type="predicted"/>
<dbReference type="Proteomes" id="UP000429607">
    <property type="component" value="Unassembled WGS sequence"/>
</dbReference>
<name>A0A6A3NZQ3_9STRA</name>
<accession>A0A6A3NZQ3</accession>
<comment type="caution">
    <text evidence="2">The sequence shown here is derived from an EMBL/GenBank/DDBJ whole genome shotgun (WGS) entry which is preliminary data.</text>
</comment>
<reference evidence="2 3" key="1">
    <citation type="submission" date="2018-09" db="EMBL/GenBank/DDBJ databases">
        <title>Genomic investigation of the strawberry pathogen Phytophthora fragariae indicates pathogenicity is determined by transcriptional variation in three key races.</title>
        <authorList>
            <person name="Adams T.M."/>
            <person name="Armitage A.D."/>
            <person name="Sobczyk M.K."/>
            <person name="Bates H.J."/>
            <person name="Dunwell J.M."/>
            <person name="Nellist C.F."/>
            <person name="Harrison R.J."/>
        </authorList>
    </citation>
    <scope>NUCLEOTIDE SEQUENCE [LARGE SCALE GENOMIC DNA]</scope>
    <source>
        <strain evidence="2 3">SCRP249</strain>
    </source>
</reference>
<dbReference type="AlphaFoldDB" id="A0A6A3NZQ3"/>
<evidence type="ECO:0000313" key="3">
    <source>
        <dbReference type="Proteomes" id="UP000429607"/>
    </source>
</evidence>
<feature type="region of interest" description="Disordered" evidence="1">
    <location>
        <begin position="269"/>
        <end position="303"/>
    </location>
</feature>
<evidence type="ECO:0000256" key="1">
    <source>
        <dbReference type="SAM" id="MobiDB-lite"/>
    </source>
</evidence>